<dbReference type="OrthoDB" id="5652339at2"/>
<gene>
    <name evidence="1" type="ORF">NCTC11532_01468</name>
</gene>
<keyword evidence="2" id="KW-1185">Reference proteome</keyword>
<sequence>MKLDKFLELTPHEKMKEIKILNLTKKFDPAFINKIIKNMDLELLLKLAISNPDIDNLCKSSDLESYWMDIWRQCGLNPQEKAEVNHNPIHEYQLICTVPSCFDLIKGLYLYESYRKLFKDKEHTSEYYKDVEEYLAASGLYGCFLALNALCKGGLVLLEQNFDEDICNKIIFYAQVAAKFYWSPGYSLLANIYQELIKYQHEAALEGLNLRLLSFQAMSVANIIEIHSAPMMNNAYQGKKLSEASDGQIQNFSQALMRLQHHLSLSPLEIEAATLNAKIEAHSIKKAYHLDNSLGYHYESTPEMSFGSL</sequence>
<dbReference type="Proteomes" id="UP000255297">
    <property type="component" value="Unassembled WGS sequence"/>
</dbReference>
<evidence type="ECO:0000313" key="1">
    <source>
        <dbReference type="EMBL" id="STY29283.1"/>
    </source>
</evidence>
<dbReference type="RefSeq" id="WP_051635537.1">
    <property type="nucleotide sequence ID" value="NZ_CAAAIS010000003.1"/>
</dbReference>
<proteinExistence type="predicted"/>
<dbReference type="AlphaFoldDB" id="A0A378LR65"/>
<protein>
    <submittedName>
        <fullName evidence="1">Uncharacterized protein</fullName>
    </submittedName>
</protein>
<name>A0A378LR65_9GAMM</name>
<organism evidence="1 2">
    <name type="scientific">Legionella wadsworthii</name>
    <dbReference type="NCBI Taxonomy" id="28088"/>
    <lineage>
        <taxon>Bacteria</taxon>
        <taxon>Pseudomonadati</taxon>
        <taxon>Pseudomonadota</taxon>
        <taxon>Gammaproteobacteria</taxon>
        <taxon>Legionellales</taxon>
        <taxon>Legionellaceae</taxon>
        <taxon>Legionella</taxon>
    </lineage>
</organism>
<evidence type="ECO:0000313" key="2">
    <source>
        <dbReference type="Proteomes" id="UP000255297"/>
    </source>
</evidence>
<accession>A0A378LR65</accession>
<reference evidence="1 2" key="1">
    <citation type="submission" date="2018-06" db="EMBL/GenBank/DDBJ databases">
        <authorList>
            <consortium name="Pathogen Informatics"/>
            <person name="Doyle S."/>
        </authorList>
    </citation>
    <scope>NUCLEOTIDE SEQUENCE [LARGE SCALE GENOMIC DNA]</scope>
    <source>
        <strain evidence="1 2">NCTC11532</strain>
    </source>
</reference>
<dbReference type="Pfam" id="PF18632">
    <property type="entry name" value="DUF5630"/>
    <property type="match status" value="1"/>
</dbReference>
<dbReference type="EMBL" id="UGPB01000001">
    <property type="protein sequence ID" value="STY29283.1"/>
    <property type="molecule type" value="Genomic_DNA"/>
</dbReference>
<dbReference type="STRING" id="1122170.GCA_000701265_01018"/>
<dbReference type="InterPro" id="IPR040808">
    <property type="entry name" value="DUF5630"/>
</dbReference>